<dbReference type="SUPFAM" id="SSF58038">
    <property type="entry name" value="SNARE fusion complex"/>
    <property type="match status" value="1"/>
</dbReference>
<evidence type="ECO:0008006" key="3">
    <source>
        <dbReference type="Google" id="ProtNLM"/>
    </source>
</evidence>
<dbReference type="EMBL" id="HBIV01004011">
    <property type="protein sequence ID" value="CAE0648053.1"/>
    <property type="molecule type" value="Transcribed_RNA"/>
</dbReference>
<evidence type="ECO:0000313" key="2">
    <source>
        <dbReference type="EMBL" id="CAE0648053.1"/>
    </source>
</evidence>
<protein>
    <recommendedName>
        <fullName evidence="3">t-SNARE coiled-coil homology domain-containing protein</fullName>
    </recommendedName>
</protein>
<evidence type="ECO:0000256" key="1">
    <source>
        <dbReference type="SAM" id="MobiDB-lite"/>
    </source>
</evidence>
<proteinExistence type="predicted"/>
<dbReference type="Pfam" id="PF12352">
    <property type="entry name" value="V-SNARE_C"/>
    <property type="match status" value="1"/>
</dbReference>
<dbReference type="AlphaFoldDB" id="A0A7S4DGE9"/>
<reference evidence="2" key="1">
    <citation type="submission" date="2021-01" db="EMBL/GenBank/DDBJ databases">
        <authorList>
            <person name="Corre E."/>
            <person name="Pelletier E."/>
            <person name="Niang G."/>
            <person name="Scheremetjew M."/>
            <person name="Finn R."/>
            <person name="Kale V."/>
            <person name="Holt S."/>
            <person name="Cochrane G."/>
            <person name="Meng A."/>
            <person name="Brown T."/>
            <person name="Cohen L."/>
        </authorList>
    </citation>
    <scope>NUCLEOTIDE SEQUENCE</scope>
    <source>
        <strain evidence="2">CCCM811</strain>
    </source>
</reference>
<gene>
    <name evidence="2" type="ORF">LGLO00237_LOCUS2800</name>
</gene>
<name>A0A7S4DGE9_9EUKA</name>
<feature type="region of interest" description="Disordered" evidence="1">
    <location>
        <begin position="32"/>
        <end position="51"/>
    </location>
</feature>
<accession>A0A7S4DGE9</accession>
<dbReference type="Gene3D" id="1.20.5.110">
    <property type="match status" value="1"/>
</dbReference>
<sequence length="116" mass="13081">MASIKDPAKKKEAQEKYSMYKRKIQAEKRKTLLGPETEGNKGADMSGVAKSRQGLDKLNKAKDLLADTEEVGQKVLSDLAIQKEQIKRSTATMKETNKELSVAQKLANKMSRWWRA</sequence>
<organism evidence="2">
    <name type="scientific">Lotharella globosa</name>
    <dbReference type="NCBI Taxonomy" id="91324"/>
    <lineage>
        <taxon>Eukaryota</taxon>
        <taxon>Sar</taxon>
        <taxon>Rhizaria</taxon>
        <taxon>Cercozoa</taxon>
        <taxon>Chlorarachniophyceae</taxon>
        <taxon>Lotharella</taxon>
    </lineage>
</organism>